<dbReference type="EC" id="2.1.1.37" evidence="9"/>
<evidence type="ECO:0000256" key="4">
    <source>
        <dbReference type="ARBA" id="ARBA00022691"/>
    </source>
</evidence>
<keyword evidence="1 7" id="KW-0489">Methyltransferase</keyword>
<keyword evidence="2" id="KW-1090">Inhibition of host innate immune response by virus</keyword>
<dbReference type="PRINTS" id="PR00105">
    <property type="entry name" value="C5METTRFRASE"/>
</dbReference>
<keyword evidence="6" id="KW-1258">Restriction-modification system evasion by virus</keyword>
<dbReference type="InterPro" id="IPR029063">
    <property type="entry name" value="SAM-dependent_MTases_sf"/>
</dbReference>
<feature type="active site" evidence="7">
    <location>
        <position position="72"/>
    </location>
</feature>
<proteinExistence type="inferred from homology"/>
<dbReference type="Pfam" id="PF00145">
    <property type="entry name" value="DNA_methylase"/>
    <property type="match status" value="1"/>
</dbReference>
<evidence type="ECO:0000256" key="5">
    <source>
        <dbReference type="ARBA" id="ARBA00023280"/>
    </source>
</evidence>
<evidence type="ECO:0000256" key="6">
    <source>
        <dbReference type="ARBA" id="ARBA00033479"/>
    </source>
</evidence>
<organism evidence="10">
    <name type="scientific">uncultured Caudovirales phage</name>
    <dbReference type="NCBI Taxonomy" id="2100421"/>
    <lineage>
        <taxon>Viruses</taxon>
        <taxon>Duplodnaviria</taxon>
        <taxon>Heunggongvirae</taxon>
        <taxon>Uroviricota</taxon>
        <taxon>Caudoviricetes</taxon>
        <taxon>Peduoviridae</taxon>
        <taxon>Maltschvirus</taxon>
        <taxon>Maltschvirus maltsch</taxon>
    </lineage>
</organism>
<dbReference type="PROSITE" id="PS00094">
    <property type="entry name" value="C5_MTASE_1"/>
    <property type="match status" value="1"/>
</dbReference>
<sequence>MNHASLFSGIGGFDLAAEWAGWNNVFHCEWNPFGQQVLNYHFPNSISYNDITKTDFTVHANKIDILTGGFPCQPYSSAGKRLGKADERHLFPEMLRAIKEVRPRWVIGENVRGLVSWNGGLVFDEVCADLESEGYEIQPFLIPASGVNAPHQRQRIWFVAFNASNTISFRRGENVRFANGKSNVINKNGEARDFTNAFGIRLEHGTETKQIQRTSRVSETKRGQFALSIETNGNGHQSKWENFPTVSPICSGNDGLPGTLDGIAFSKWRKESIKAYGNAIVPQVAFEIFKTINIFEEQLKNL</sequence>
<comment type="similarity">
    <text evidence="7 8">Belongs to the class I-like SAM-binding methyltransferase superfamily. C5-methyltransferase family.</text>
</comment>
<accession>A0A6J5NIT3</accession>
<evidence type="ECO:0000256" key="1">
    <source>
        <dbReference type="ARBA" id="ARBA00022603"/>
    </source>
</evidence>
<dbReference type="GO" id="GO:0052170">
    <property type="term" value="P:symbiont-mediated suppression of host innate immune response"/>
    <property type="evidence" value="ECO:0007669"/>
    <property type="project" value="UniProtKB-KW"/>
</dbReference>
<keyword evidence="4 7" id="KW-0949">S-adenosyl-L-methionine</keyword>
<dbReference type="Gene3D" id="3.40.50.150">
    <property type="entry name" value="Vaccinia Virus protein VP39"/>
    <property type="match status" value="1"/>
</dbReference>
<keyword evidence="5" id="KW-0899">Viral immunoevasion</keyword>
<dbReference type="GO" id="GO:0003886">
    <property type="term" value="F:DNA (cytosine-5-)-methyltransferase activity"/>
    <property type="evidence" value="ECO:0007669"/>
    <property type="project" value="UniProtKB-EC"/>
</dbReference>
<dbReference type="PROSITE" id="PS00095">
    <property type="entry name" value="C5_MTASE_2"/>
    <property type="match status" value="1"/>
</dbReference>
<dbReference type="InterPro" id="IPR050750">
    <property type="entry name" value="C5-MTase"/>
</dbReference>
<evidence type="ECO:0000256" key="9">
    <source>
        <dbReference type="RuleBase" id="RU000417"/>
    </source>
</evidence>
<dbReference type="PROSITE" id="PS51679">
    <property type="entry name" value="SAM_MT_C5"/>
    <property type="match status" value="1"/>
</dbReference>
<reference evidence="10" key="1">
    <citation type="submission" date="2020-04" db="EMBL/GenBank/DDBJ databases">
        <authorList>
            <person name="Chiriac C."/>
            <person name="Salcher M."/>
            <person name="Ghai R."/>
            <person name="Kavagutti S V."/>
        </authorList>
    </citation>
    <scope>NUCLEOTIDE SEQUENCE</scope>
</reference>
<dbReference type="SUPFAM" id="SSF53335">
    <property type="entry name" value="S-adenosyl-L-methionine-dependent methyltransferases"/>
    <property type="match status" value="1"/>
</dbReference>
<evidence type="ECO:0000256" key="3">
    <source>
        <dbReference type="ARBA" id="ARBA00022679"/>
    </source>
</evidence>
<name>A0A6J5NIT3_9CAUD</name>
<dbReference type="PANTHER" id="PTHR46098:SF1">
    <property type="entry name" value="TRNA (CYTOSINE(38)-C(5))-METHYLTRANSFERASE"/>
    <property type="match status" value="1"/>
</dbReference>
<protein>
    <recommendedName>
        <fullName evidence="9">Cytosine-specific methyltransferase</fullName>
        <ecNumber evidence="9">2.1.1.37</ecNumber>
    </recommendedName>
</protein>
<evidence type="ECO:0000256" key="2">
    <source>
        <dbReference type="ARBA" id="ARBA00022632"/>
    </source>
</evidence>
<dbReference type="InterPro" id="IPR001525">
    <property type="entry name" value="C5_MeTfrase"/>
</dbReference>
<dbReference type="InterPro" id="IPR018117">
    <property type="entry name" value="C5_DNA_meth_AS"/>
</dbReference>
<dbReference type="EMBL" id="LR796662">
    <property type="protein sequence ID" value="CAB4157125.1"/>
    <property type="molecule type" value="Genomic_DNA"/>
</dbReference>
<gene>
    <name evidence="10" type="ORF">UFOVP690_3</name>
</gene>
<keyword evidence="2" id="KW-0945">Host-virus interaction</keyword>
<dbReference type="GO" id="GO:0032259">
    <property type="term" value="P:methylation"/>
    <property type="evidence" value="ECO:0007669"/>
    <property type="project" value="UniProtKB-KW"/>
</dbReference>
<dbReference type="NCBIfam" id="TIGR00675">
    <property type="entry name" value="dcm"/>
    <property type="match status" value="1"/>
</dbReference>
<keyword evidence="3 7" id="KW-0808">Transferase</keyword>
<dbReference type="GO" id="GO:0099018">
    <property type="term" value="P:symbiont-mediated evasion of host restriction-modification system"/>
    <property type="evidence" value="ECO:0007669"/>
    <property type="project" value="UniProtKB-KW"/>
</dbReference>
<dbReference type="InterPro" id="IPR031303">
    <property type="entry name" value="C5_meth_CS"/>
</dbReference>
<evidence type="ECO:0000313" key="10">
    <source>
        <dbReference type="EMBL" id="CAB4157125.1"/>
    </source>
</evidence>
<dbReference type="PANTHER" id="PTHR46098">
    <property type="entry name" value="TRNA (CYTOSINE(38)-C(5))-METHYLTRANSFERASE"/>
    <property type="match status" value="1"/>
</dbReference>
<evidence type="ECO:0000256" key="7">
    <source>
        <dbReference type="PROSITE-ProRule" id="PRU01016"/>
    </source>
</evidence>
<comment type="catalytic activity">
    <reaction evidence="9">
        <text>a 2'-deoxycytidine in DNA + S-adenosyl-L-methionine = a 5-methyl-2'-deoxycytidine in DNA + S-adenosyl-L-homocysteine + H(+)</text>
        <dbReference type="Rhea" id="RHEA:13681"/>
        <dbReference type="Rhea" id="RHEA-COMP:11369"/>
        <dbReference type="Rhea" id="RHEA-COMP:11370"/>
        <dbReference type="ChEBI" id="CHEBI:15378"/>
        <dbReference type="ChEBI" id="CHEBI:57856"/>
        <dbReference type="ChEBI" id="CHEBI:59789"/>
        <dbReference type="ChEBI" id="CHEBI:85452"/>
        <dbReference type="ChEBI" id="CHEBI:85454"/>
        <dbReference type="EC" id="2.1.1.37"/>
    </reaction>
</comment>
<evidence type="ECO:0000256" key="8">
    <source>
        <dbReference type="RuleBase" id="RU000416"/>
    </source>
</evidence>